<keyword evidence="3" id="KW-1185">Reference proteome</keyword>
<organism evidence="2 3">
    <name type="scientific">Clostridium malenominatum</name>
    <dbReference type="NCBI Taxonomy" id="1539"/>
    <lineage>
        <taxon>Bacteria</taxon>
        <taxon>Bacillati</taxon>
        <taxon>Bacillota</taxon>
        <taxon>Clostridia</taxon>
        <taxon>Eubacteriales</taxon>
        <taxon>Clostridiaceae</taxon>
        <taxon>Clostridium</taxon>
    </lineage>
</organism>
<comment type="caution">
    <text evidence="2">The sequence shown here is derived from an EMBL/GenBank/DDBJ whole genome shotgun (WGS) entry which is preliminary data.</text>
</comment>
<evidence type="ECO:0000313" key="2">
    <source>
        <dbReference type="EMBL" id="GAA0729488.1"/>
    </source>
</evidence>
<evidence type="ECO:0008006" key="4">
    <source>
        <dbReference type="Google" id="ProtNLM"/>
    </source>
</evidence>
<name>A0ABP3UFJ0_9CLOT</name>
<accession>A0ABP3UFJ0</accession>
<reference evidence="3" key="1">
    <citation type="journal article" date="2019" name="Int. J. Syst. Evol. Microbiol.">
        <title>The Global Catalogue of Microorganisms (GCM) 10K type strain sequencing project: providing services to taxonomists for standard genome sequencing and annotation.</title>
        <authorList>
            <consortium name="The Broad Institute Genomics Platform"/>
            <consortium name="The Broad Institute Genome Sequencing Center for Infectious Disease"/>
            <person name="Wu L."/>
            <person name="Ma J."/>
        </authorList>
    </citation>
    <scope>NUCLEOTIDE SEQUENCE [LARGE SCALE GENOMIC DNA]</scope>
    <source>
        <strain evidence="3">JCM 1405</strain>
    </source>
</reference>
<keyword evidence="1" id="KW-0472">Membrane</keyword>
<protein>
    <recommendedName>
        <fullName evidence="4">Peptidase MA-like domain-containing protein</fullName>
    </recommendedName>
</protein>
<evidence type="ECO:0000313" key="3">
    <source>
        <dbReference type="Proteomes" id="UP001500339"/>
    </source>
</evidence>
<proteinExistence type="predicted"/>
<gene>
    <name evidence="2" type="ORF">GCM10008905_29500</name>
</gene>
<evidence type="ECO:0000256" key="1">
    <source>
        <dbReference type="SAM" id="Phobius"/>
    </source>
</evidence>
<keyword evidence="1" id="KW-0812">Transmembrane</keyword>
<dbReference type="Proteomes" id="UP001500339">
    <property type="component" value="Unassembled WGS sequence"/>
</dbReference>
<feature type="transmembrane region" description="Helical" evidence="1">
    <location>
        <begin position="7"/>
        <end position="27"/>
    </location>
</feature>
<sequence>MKKLSKLIAIIISILAIITFLLILPTLKLKTNAMKTKESQHFNFYYEEKDKKAIEDIEKALENMYKSINESMDFTNRSKSKVYIYGDLKTLHKKKYGYLGTMLGPDWYIGDNIKDKIIIVSPLNPGTEHNYESIVQAAVHEYVHTVVYQINKKAPKFLNEGLAGYLSGNTKPNYKINAIPTIEDTKISNPIKFGNSGMYGASYTYIHFLEEEYGMDKVLSLVKNPKDYEKIFGVSEDDIYNNWIEFIRREYAE</sequence>
<dbReference type="RefSeq" id="WP_343770896.1">
    <property type="nucleotide sequence ID" value="NZ_BAAACF010000006.1"/>
</dbReference>
<dbReference type="EMBL" id="BAAACF010000006">
    <property type="protein sequence ID" value="GAA0729488.1"/>
    <property type="molecule type" value="Genomic_DNA"/>
</dbReference>
<keyword evidence="1" id="KW-1133">Transmembrane helix</keyword>